<dbReference type="SUPFAM" id="SSF52540">
    <property type="entry name" value="P-loop containing nucleoside triphosphate hydrolases"/>
    <property type="match status" value="2"/>
</dbReference>
<dbReference type="Pfam" id="PF20720">
    <property type="entry name" value="nSTAND3"/>
    <property type="match status" value="1"/>
</dbReference>
<name>B8FRF3_DESHD</name>
<dbReference type="HOGENOM" id="CLU_276055_0_0_9"/>
<reference evidence="2 3" key="1">
    <citation type="journal article" date="2012" name="BMC Microbiol.">
        <title>Genome sequence of Desulfitobacterium hafniense DCB-2, a Gram-positive anaerobe capable of dehalogenation and metal reduction.</title>
        <authorList>
            <person name="Kim S.H."/>
            <person name="Harzman C."/>
            <person name="Davis J.K."/>
            <person name="Hutcheson R."/>
            <person name="Broderick J.B."/>
            <person name="Marsh T.L."/>
            <person name="Tiedje J.M."/>
        </authorList>
    </citation>
    <scope>NUCLEOTIDE SEQUENCE [LARGE SCALE GENOMIC DNA]</scope>
    <source>
        <strain evidence="3">DSM 10664 / DCB-2</strain>
    </source>
</reference>
<dbReference type="AlphaFoldDB" id="B8FRF3"/>
<gene>
    <name evidence="2" type="ordered locus">Dhaf_2031</name>
</gene>
<dbReference type="SMART" id="SM00382">
    <property type="entry name" value="AAA"/>
    <property type="match status" value="1"/>
</dbReference>
<sequence>MSNYDFHALLEPLEFQDLVCDIVQLRDNIFLETYKEGRDSGIDGSYTDNTQKIIVQAKRCPQDFNKLYRGLQHKELPKVKKLNPDRYILGVSMDFNPEQKTKIVELFAGYITNTRDILSRKDINRLLRDPSYKHIQYAYPKLWSPNLAVLEKVLKESVHRAAYKESSEDLKDAIKASKVFAPTRIYRQALREWSQNQVIVISGEPGVGKTTMAYLLALAYLQPDNLAGFIWANSIHDVYAMMDDQQKQVIILDDFWGSIFHDDYTRRNDENRLDKLIRRIIESKGQKRLILTTREYILQQGLQKHPALRETLAQYALICTMEEYGEDEKASILFRHLYASHLDYHYVDYLFAKSSDIVSHRNYNPRVLALFLAREPDRECSPQDYYEELCDYFDNPSAFWKAIFVDLSPEAQMVAMLLLISSTPMLLTDMARCYQKYIHDCTKQTTVKNLSETIAELEKTMLKSFYDEEEEAVMLRFSMPAVQDFLYQHLEENGEHYIPLLLQRCTFYNQLQFLLEHLSMKCSRRVADLIVEECILHYQDYGDSYRDYDGSWNWDVDTFPYEYEHLQRFFHLLRCYNPERHPALGRFLEREIKDYCLTMGSSDPEAQYTDLHNLPDIIGRCSQKGMVFSGKAVIGKYYEEASSIYHYRAMEKFRDVFPEEYGVFYETYFPRIKRNLKDTILSELEFLEEFAMDMQLDRLIDDIPDLLKEFGLRYTKEFGRQVLDLCGREPVPLERRKAAFAKPPHGGMDQEERALEAVKEDAETWLLGPGETDLGDEQIVEMIAESGLNPELKEELKKTLNTGTPYYIYNFLQTKESVELLLAALETSGDELPERESSLYMMLLSYIGREDLELIKKLINFGTESFIIFMYRDEPVLRVNQFLAEDVYLSYLKHDPEFYDLVFENLLIRDEQWVRFLHIPLFIFCHASIMVMGCNEKELAEYYQDVWGDNSSKIKYVTKYDWGSQASISYVDMGTYHFRRYDWEGCMYRLFEELNPFHFNQTYVEPALKRYLDELGDGGDDSKVLKHLTLCRMQAEYTEKGVFRSLGCLISDELVMIEHLSIAEFWTELPSQIRRTRLKELQKGEKICKKDNDRWRILLYEIKDVKLLKELGVYDDTLRFINEVEGTYLRFLDGNYAPIKSWDHLINGHT</sequence>
<accession>B8FRF3</accession>
<protein>
    <submittedName>
        <fullName evidence="2">AAA ATPase</fullName>
    </submittedName>
</protein>
<feature type="domain" description="AAA+ ATPase" evidence="1">
    <location>
        <begin position="195"/>
        <end position="317"/>
    </location>
</feature>
<dbReference type="EMBL" id="CP001336">
    <property type="protein sequence ID" value="ACL20068.1"/>
    <property type="molecule type" value="Genomic_DNA"/>
</dbReference>
<dbReference type="KEGG" id="dhd:Dhaf_2031"/>
<dbReference type="RefSeq" id="WP_015943798.1">
    <property type="nucleotide sequence ID" value="NC_011830.1"/>
</dbReference>
<organism evidence="2 3">
    <name type="scientific">Desulfitobacterium hafniense (strain DSM 10664 / DCB-2)</name>
    <dbReference type="NCBI Taxonomy" id="272564"/>
    <lineage>
        <taxon>Bacteria</taxon>
        <taxon>Bacillati</taxon>
        <taxon>Bacillota</taxon>
        <taxon>Clostridia</taxon>
        <taxon>Eubacteriales</taxon>
        <taxon>Desulfitobacteriaceae</taxon>
        <taxon>Desulfitobacterium</taxon>
    </lineage>
</organism>
<evidence type="ECO:0000259" key="1">
    <source>
        <dbReference type="SMART" id="SM00382"/>
    </source>
</evidence>
<dbReference type="Gene3D" id="3.40.50.300">
    <property type="entry name" value="P-loop containing nucleotide triphosphate hydrolases"/>
    <property type="match status" value="1"/>
</dbReference>
<dbReference type="InterPro" id="IPR049050">
    <property type="entry name" value="nSTAND3"/>
</dbReference>
<dbReference type="InterPro" id="IPR003593">
    <property type="entry name" value="AAA+_ATPase"/>
</dbReference>
<evidence type="ECO:0000313" key="2">
    <source>
        <dbReference type="EMBL" id="ACL20068.1"/>
    </source>
</evidence>
<evidence type="ECO:0000313" key="3">
    <source>
        <dbReference type="Proteomes" id="UP000007726"/>
    </source>
</evidence>
<dbReference type="InterPro" id="IPR027417">
    <property type="entry name" value="P-loop_NTPase"/>
</dbReference>
<dbReference type="Proteomes" id="UP000007726">
    <property type="component" value="Chromosome"/>
</dbReference>
<proteinExistence type="predicted"/>